<protein>
    <submittedName>
        <fullName evidence="1">Uncharacterized protein</fullName>
    </submittedName>
</protein>
<reference key="1">
    <citation type="journal article" date="2011" name="Mol. Biol. Evol.">
        <title>Unity in variety -- the pan-genome of the Chlamydiae.</title>
        <authorList>
            <person name="Collingro A."/>
            <person name="Tischler P."/>
            <person name="Weinmaier T."/>
            <person name="Penz T."/>
            <person name="Heinz E."/>
            <person name="Brunham R.C."/>
            <person name="Read T.D."/>
            <person name="Bavoil P.M."/>
            <person name="Sachse K."/>
            <person name="Kahane S."/>
            <person name="Friedman M.G."/>
            <person name="Rattei T."/>
            <person name="Myers G.S.A."/>
            <person name="Horn M."/>
        </authorList>
    </citation>
    <scope>NUCLEOTIDE SEQUENCE</scope>
    <source>
        <strain>UV7</strain>
    </source>
</reference>
<gene>
    <name evidence="1" type="ordered locus">PUV_04200</name>
</gene>
<accession>F8KWH2</accession>
<proteinExistence type="predicted"/>
<organism evidence="1 2">
    <name type="scientific">Parachlamydia acanthamoebae (strain UV7)</name>
    <dbReference type="NCBI Taxonomy" id="765952"/>
    <lineage>
        <taxon>Bacteria</taxon>
        <taxon>Pseudomonadati</taxon>
        <taxon>Chlamydiota</taxon>
        <taxon>Chlamydiia</taxon>
        <taxon>Parachlamydiales</taxon>
        <taxon>Parachlamydiaceae</taxon>
        <taxon>Parachlamydia</taxon>
    </lineage>
</organism>
<dbReference type="EMBL" id="FR872580">
    <property type="protein sequence ID" value="CCB85370.1"/>
    <property type="molecule type" value="Genomic_DNA"/>
</dbReference>
<dbReference type="Proteomes" id="UP000000495">
    <property type="component" value="Chromosome"/>
</dbReference>
<evidence type="ECO:0000313" key="2">
    <source>
        <dbReference type="Proteomes" id="UP000000495"/>
    </source>
</evidence>
<dbReference type="KEGG" id="puv:PUV_04200"/>
<sequence length="37" mass="4519">MVEICKIFFLTVTHFGCIETLLQHRMINNKFKEEYEL</sequence>
<keyword evidence="2" id="KW-1185">Reference proteome</keyword>
<dbReference type="AlphaFoldDB" id="F8KWH2"/>
<evidence type="ECO:0000313" key="1">
    <source>
        <dbReference type="EMBL" id="CCB85370.1"/>
    </source>
</evidence>
<dbReference type="HOGENOM" id="CLU_3346854_0_0_0"/>
<reference evidence="1 2" key="2">
    <citation type="journal article" date="2011" name="Mol. Biol. Evol.">
        <title>Unity in variety--the pan-genome of the Chlamydiae.</title>
        <authorList>
            <person name="Collingro A."/>
            <person name="Tischler P."/>
            <person name="Weinmaier T."/>
            <person name="Penz T."/>
            <person name="Heinz E."/>
            <person name="Brunham R.C."/>
            <person name="Read T.D."/>
            <person name="Bavoil P.M."/>
            <person name="Sachse K."/>
            <person name="Kahane S."/>
            <person name="Friedman M.G."/>
            <person name="Rattei T."/>
            <person name="Myers G.S."/>
            <person name="Horn M."/>
        </authorList>
    </citation>
    <scope>NUCLEOTIDE SEQUENCE [LARGE SCALE GENOMIC DNA]</scope>
    <source>
        <strain evidence="2">UV7</strain>
    </source>
</reference>
<name>F8KWH2_PARAV</name>